<dbReference type="NCBIfam" id="NF041278">
    <property type="entry name" value="CmcJ_NvfI_EfuI"/>
    <property type="match status" value="1"/>
</dbReference>
<dbReference type="OrthoDB" id="5173234at2"/>
<accession>V9W0L5</accession>
<keyword evidence="1" id="KW-0614">Plasmid</keyword>
<dbReference type="RefSeq" id="WP_024092480.1">
    <property type="nucleotide sequence ID" value="NC_023136.1"/>
</dbReference>
<reference evidence="1 2" key="1">
    <citation type="submission" date="2013-09" db="EMBL/GenBank/DDBJ databases">
        <authorList>
            <consortium name="DOE Joint Genome Institute"/>
            <person name="Klenk H.-P."/>
            <person name="Huntemann M."/>
            <person name="Han J."/>
            <person name="Chen A."/>
            <person name="Kyrpides N."/>
            <person name="Mavromatis K."/>
            <person name="Markowitz V."/>
            <person name="Palaniappan K."/>
            <person name="Ivanova N."/>
            <person name="Schaumberg A."/>
            <person name="Pati A."/>
            <person name="Liolios K."/>
            <person name="Nordberg H.P."/>
            <person name="Cantor M.N."/>
            <person name="Hua S.X."/>
            <person name="Woyke T."/>
        </authorList>
    </citation>
    <scope>NUCLEOTIDE SEQUENCE [LARGE SCALE GENOMIC DNA]</scope>
    <source>
        <strain evidence="1 2">DSM 14336</strain>
        <plasmid evidence="2">2</plasmid>
    </source>
</reference>
<dbReference type="InterPro" id="IPR044053">
    <property type="entry name" value="AsaB-like"/>
</dbReference>
<dbReference type="AlphaFoldDB" id="V9W0L5"/>
<evidence type="ECO:0000313" key="1">
    <source>
        <dbReference type="EMBL" id="AHD03683.1"/>
    </source>
</evidence>
<protein>
    <recommendedName>
        <fullName evidence="3">Methyltransferase</fullName>
    </recommendedName>
</protein>
<dbReference type="EMBL" id="CP006775">
    <property type="protein sequence ID" value="AHD03683.1"/>
    <property type="molecule type" value="Genomic_DNA"/>
</dbReference>
<name>V9W0L5_9RHOB</name>
<proteinExistence type="predicted"/>
<dbReference type="KEGG" id="lmd:METH_22905"/>
<dbReference type="Proteomes" id="UP000018780">
    <property type="component" value="Plasmid unnamed2"/>
</dbReference>
<dbReference type="GO" id="GO:0016491">
    <property type="term" value="F:oxidoreductase activity"/>
    <property type="evidence" value="ECO:0007669"/>
    <property type="project" value="InterPro"/>
</dbReference>
<organism evidence="1 2">
    <name type="scientific">Leisingera methylohalidivorans DSM 14336</name>
    <dbReference type="NCBI Taxonomy" id="999552"/>
    <lineage>
        <taxon>Bacteria</taxon>
        <taxon>Pseudomonadati</taxon>
        <taxon>Pseudomonadota</taxon>
        <taxon>Alphaproteobacteria</taxon>
        <taxon>Rhodobacterales</taxon>
        <taxon>Roseobacteraceae</taxon>
        <taxon>Leisingera</taxon>
    </lineage>
</organism>
<evidence type="ECO:0008006" key="3">
    <source>
        <dbReference type="Google" id="ProtNLM"/>
    </source>
</evidence>
<dbReference type="HOGENOM" id="CLU_042688_2_0_5"/>
<evidence type="ECO:0000313" key="2">
    <source>
        <dbReference type="Proteomes" id="UP000018780"/>
    </source>
</evidence>
<sequence length="257" mass="28846">MDTVAEITFVAQNEEKPCYVIKPHGQPAERRGLFDAQSVRILDARCQDVLPQLDANGFQLVASETRLAEDIEEADVPSFGYEEVEQAILATTGAAEVLIIDHTIRSSAPGNSTRGTARHAHVDYTKRSFMEKLKTLGISVGHRRVAQINAWRPLKEPVRIAPLALADCQSVAPNDLVACDLVYPDRRGQIYELRYRPYHRWYYYPEMTRDELLLFKSIDLAAPGTSAACPHSAFTHADETADLPARRSVEFRTCVLY</sequence>
<geneLocation type="plasmid" evidence="2">
    <name>2</name>
</geneLocation>
<dbReference type="PANTHER" id="PTHR34598">
    <property type="entry name" value="BLL6449 PROTEIN"/>
    <property type="match status" value="1"/>
</dbReference>
<dbReference type="PANTHER" id="PTHR34598:SF3">
    <property type="entry name" value="OXIDOREDUCTASE AN1597"/>
    <property type="match status" value="1"/>
</dbReference>
<gene>
    <name evidence="1" type="ORF">METH_22905</name>
</gene>
<keyword evidence="2" id="KW-1185">Reference proteome</keyword>